<evidence type="ECO:0000313" key="1">
    <source>
        <dbReference type="EMBL" id="SPD88031.1"/>
    </source>
</evidence>
<dbReference type="RefSeq" id="WP_105186627.1">
    <property type="nucleotide sequence ID" value="NZ_BAAAGO010000035.1"/>
</dbReference>
<sequence length="74" mass="8069">MAGYLEALTAAHRLRINDTDEAAEELLWLSVSPAVNRLPFLPSGACHPDELARTSSRAFDTLWQAHGPADESAH</sequence>
<dbReference type="KEGG" id="mgg:MPLG2_3001"/>
<organism evidence="1 2">
    <name type="scientific">Micropruina glycogenica</name>
    <dbReference type="NCBI Taxonomy" id="75385"/>
    <lineage>
        <taxon>Bacteria</taxon>
        <taxon>Bacillati</taxon>
        <taxon>Actinomycetota</taxon>
        <taxon>Actinomycetes</taxon>
        <taxon>Propionibacteriales</taxon>
        <taxon>Nocardioidaceae</taxon>
        <taxon>Micropruina</taxon>
    </lineage>
</organism>
<dbReference type="Gene3D" id="1.10.357.10">
    <property type="entry name" value="Tetracycline Repressor, domain 2"/>
    <property type="match status" value="1"/>
</dbReference>
<dbReference type="Proteomes" id="UP000238164">
    <property type="component" value="Chromosome 1"/>
</dbReference>
<proteinExistence type="predicted"/>
<accession>A0A2N9JKD7</accession>
<dbReference type="EMBL" id="LT985188">
    <property type="protein sequence ID" value="SPD88031.1"/>
    <property type="molecule type" value="Genomic_DNA"/>
</dbReference>
<dbReference type="AlphaFoldDB" id="A0A2N9JKD7"/>
<reference evidence="1 2" key="1">
    <citation type="submission" date="2018-02" db="EMBL/GenBank/DDBJ databases">
        <authorList>
            <person name="Cohen D.B."/>
            <person name="Kent A.D."/>
        </authorList>
    </citation>
    <scope>NUCLEOTIDE SEQUENCE [LARGE SCALE GENOMIC DNA]</scope>
    <source>
        <strain evidence="1">1</strain>
    </source>
</reference>
<protein>
    <submittedName>
        <fullName evidence="1">Uncharacterized protein</fullName>
    </submittedName>
</protein>
<dbReference type="OrthoDB" id="572639at2"/>
<name>A0A2N9JKD7_9ACTN</name>
<keyword evidence="2" id="KW-1185">Reference proteome</keyword>
<gene>
    <name evidence="1" type="ORF">MPLG2_3001</name>
</gene>
<evidence type="ECO:0000313" key="2">
    <source>
        <dbReference type="Proteomes" id="UP000238164"/>
    </source>
</evidence>